<keyword evidence="13" id="KW-1185">Reference proteome</keyword>
<comment type="caution">
    <text evidence="12">The sequence shown here is derived from an EMBL/GenBank/DDBJ whole genome shotgun (WGS) entry which is preliminary data.</text>
</comment>
<reference evidence="12 13" key="1">
    <citation type="journal article" date="2021" name="bioRxiv">
        <title>The Gossypium anomalum genome as a resource for cotton improvement and evolutionary analysis of hybrid incompatibility.</title>
        <authorList>
            <person name="Grover C.E."/>
            <person name="Yuan D."/>
            <person name="Arick M.A."/>
            <person name="Miller E.R."/>
            <person name="Hu G."/>
            <person name="Peterson D.G."/>
            <person name="Wendel J.F."/>
            <person name="Udall J.A."/>
        </authorList>
    </citation>
    <scope>NUCLEOTIDE SEQUENCE [LARGE SCALE GENOMIC DNA]</scope>
    <source>
        <strain evidence="12">JFW-Udall</strain>
        <tissue evidence="12">Leaf</tissue>
    </source>
</reference>
<evidence type="ECO:0000256" key="4">
    <source>
        <dbReference type="ARBA" id="ARBA00022622"/>
    </source>
</evidence>
<feature type="signal peptide" evidence="10">
    <location>
        <begin position="1"/>
        <end position="22"/>
    </location>
</feature>
<evidence type="ECO:0000313" key="12">
    <source>
        <dbReference type="EMBL" id="KAG8486694.1"/>
    </source>
</evidence>
<organism evidence="12 13">
    <name type="scientific">Gossypium anomalum</name>
    <dbReference type="NCBI Taxonomy" id="47600"/>
    <lineage>
        <taxon>Eukaryota</taxon>
        <taxon>Viridiplantae</taxon>
        <taxon>Streptophyta</taxon>
        <taxon>Embryophyta</taxon>
        <taxon>Tracheophyta</taxon>
        <taxon>Spermatophyta</taxon>
        <taxon>Magnoliopsida</taxon>
        <taxon>eudicotyledons</taxon>
        <taxon>Gunneridae</taxon>
        <taxon>Pentapetalae</taxon>
        <taxon>rosids</taxon>
        <taxon>malvids</taxon>
        <taxon>Malvales</taxon>
        <taxon>Malvaceae</taxon>
        <taxon>Malvoideae</taxon>
        <taxon>Gossypium</taxon>
    </lineage>
</organism>
<sequence length="143" mass="15056">MAKFLIMAVLVILGTMVTSAYAQASCAQNLVSCYPYLNNATAKPEDDCCNPIRQTVAKDLPCLCNLYNDPNTLASFNVTVPEALRISRECGVSTDLSACNATSPTSAPSPPGQSGGADRIALTGVITLFLVLVSIAPKKMLKL</sequence>
<keyword evidence="5 10" id="KW-0732">Signal</keyword>
<feature type="transmembrane region" description="Helical" evidence="9">
    <location>
        <begin position="120"/>
        <end position="137"/>
    </location>
</feature>
<dbReference type="Proteomes" id="UP000701853">
    <property type="component" value="Chromosome 8"/>
</dbReference>
<dbReference type="GO" id="GO:0098552">
    <property type="term" value="C:side of membrane"/>
    <property type="evidence" value="ECO:0007669"/>
    <property type="project" value="UniProtKB-KW"/>
</dbReference>
<feature type="domain" description="Bifunctional inhibitor/plant lipid transfer protein/seed storage helical" evidence="11">
    <location>
        <begin position="26"/>
        <end position="99"/>
    </location>
</feature>
<evidence type="ECO:0000259" key="11">
    <source>
        <dbReference type="SMART" id="SM00499"/>
    </source>
</evidence>
<evidence type="ECO:0000256" key="6">
    <source>
        <dbReference type="ARBA" id="ARBA00023157"/>
    </source>
</evidence>
<dbReference type="InterPro" id="IPR043325">
    <property type="entry name" value="LTSS"/>
</dbReference>
<dbReference type="InterPro" id="IPR016140">
    <property type="entry name" value="Bifunc_inhib/LTP/seed_store"/>
</dbReference>
<evidence type="ECO:0000256" key="7">
    <source>
        <dbReference type="ARBA" id="ARBA00023180"/>
    </source>
</evidence>
<comment type="similarity">
    <text evidence="2">Belongs to the plant LTP family.</text>
</comment>
<gene>
    <name evidence="12" type="ORF">CXB51_020167</name>
</gene>
<keyword evidence="9" id="KW-0812">Transmembrane</keyword>
<proteinExistence type="inferred from homology"/>
<dbReference type="SUPFAM" id="SSF47699">
    <property type="entry name" value="Bifunctional inhibitor/lipid-transfer protein/seed storage 2S albumin"/>
    <property type="match status" value="1"/>
</dbReference>
<dbReference type="OrthoDB" id="690947at2759"/>
<dbReference type="SMART" id="SM00499">
    <property type="entry name" value="AAI"/>
    <property type="match status" value="1"/>
</dbReference>
<dbReference type="PANTHER" id="PTHR33044">
    <property type="entry name" value="BIFUNCTIONAL INHIBITOR/LIPID-TRANSFER PROTEIN/SEED STORAGE 2S ALBUMIN SUPERFAMILY PROTEIN-RELATED"/>
    <property type="match status" value="1"/>
</dbReference>
<dbReference type="InterPro" id="IPR036312">
    <property type="entry name" value="Bifun_inhib/LTP/seed_sf"/>
</dbReference>
<keyword evidence="9" id="KW-1133">Transmembrane helix</keyword>
<keyword evidence="8" id="KW-0449">Lipoprotein</keyword>
<evidence type="ECO:0000313" key="13">
    <source>
        <dbReference type="Proteomes" id="UP000701853"/>
    </source>
</evidence>
<evidence type="ECO:0000256" key="9">
    <source>
        <dbReference type="SAM" id="Phobius"/>
    </source>
</evidence>
<evidence type="ECO:0000256" key="1">
    <source>
        <dbReference type="ARBA" id="ARBA00004609"/>
    </source>
</evidence>
<accession>A0A8J5ZEL1</accession>
<evidence type="ECO:0000256" key="10">
    <source>
        <dbReference type="SAM" id="SignalP"/>
    </source>
</evidence>
<dbReference type="GO" id="GO:0005886">
    <property type="term" value="C:plasma membrane"/>
    <property type="evidence" value="ECO:0007669"/>
    <property type="project" value="UniProtKB-SubCell"/>
</dbReference>
<evidence type="ECO:0000256" key="3">
    <source>
        <dbReference type="ARBA" id="ARBA00022475"/>
    </source>
</evidence>
<dbReference type="CDD" id="cd00010">
    <property type="entry name" value="AAI_LTSS"/>
    <property type="match status" value="1"/>
</dbReference>
<feature type="chain" id="PRO_5035303401" description="Bifunctional inhibitor/plant lipid transfer protein/seed storage helical domain-containing protein" evidence="10">
    <location>
        <begin position="23"/>
        <end position="143"/>
    </location>
</feature>
<protein>
    <recommendedName>
        <fullName evidence="11">Bifunctional inhibitor/plant lipid transfer protein/seed storage helical domain-containing protein</fullName>
    </recommendedName>
</protein>
<evidence type="ECO:0000256" key="5">
    <source>
        <dbReference type="ARBA" id="ARBA00022729"/>
    </source>
</evidence>
<keyword evidence="9" id="KW-0472">Membrane</keyword>
<evidence type="ECO:0000256" key="2">
    <source>
        <dbReference type="ARBA" id="ARBA00009748"/>
    </source>
</evidence>
<dbReference type="EMBL" id="JAHUZN010000008">
    <property type="protein sequence ID" value="KAG8486694.1"/>
    <property type="molecule type" value="Genomic_DNA"/>
</dbReference>
<dbReference type="Pfam" id="PF14368">
    <property type="entry name" value="LTP_2"/>
    <property type="match status" value="1"/>
</dbReference>
<comment type="subcellular location">
    <subcellularLocation>
        <location evidence="1">Cell membrane</location>
        <topology evidence="1">Lipid-anchor</topology>
        <topology evidence="1">GPI-anchor</topology>
    </subcellularLocation>
</comment>
<keyword evidence="7" id="KW-0325">Glycoprotein</keyword>
<evidence type="ECO:0000256" key="8">
    <source>
        <dbReference type="ARBA" id="ARBA00023288"/>
    </source>
</evidence>
<dbReference type="Gene3D" id="1.10.110.10">
    <property type="entry name" value="Plant lipid-transfer and hydrophobic proteins"/>
    <property type="match status" value="1"/>
</dbReference>
<keyword evidence="6" id="KW-1015">Disulfide bond</keyword>
<dbReference type="AlphaFoldDB" id="A0A8J5ZEL1"/>
<keyword evidence="4" id="KW-0336">GPI-anchor</keyword>
<name>A0A8J5ZEL1_9ROSI</name>
<keyword evidence="3" id="KW-1003">Cell membrane</keyword>